<dbReference type="EMBL" id="JAWZYT010004279">
    <property type="protein sequence ID" value="KAK4294472.1"/>
    <property type="molecule type" value="Genomic_DNA"/>
</dbReference>
<name>A0AAE1NSL5_9EUCA</name>
<evidence type="ECO:0000313" key="2">
    <source>
        <dbReference type="Proteomes" id="UP001292094"/>
    </source>
</evidence>
<accession>A0AAE1NSL5</accession>
<proteinExistence type="predicted"/>
<keyword evidence="2" id="KW-1185">Reference proteome</keyword>
<dbReference type="Proteomes" id="UP001292094">
    <property type="component" value="Unassembled WGS sequence"/>
</dbReference>
<protein>
    <submittedName>
        <fullName evidence="1">Uncharacterized protein</fullName>
    </submittedName>
</protein>
<comment type="caution">
    <text evidence="1">The sequence shown here is derived from an EMBL/GenBank/DDBJ whole genome shotgun (WGS) entry which is preliminary data.</text>
</comment>
<reference evidence="1" key="1">
    <citation type="submission" date="2023-11" db="EMBL/GenBank/DDBJ databases">
        <title>Genome assemblies of two species of porcelain crab, Petrolisthes cinctipes and Petrolisthes manimaculis (Anomura: Porcellanidae).</title>
        <authorList>
            <person name="Angst P."/>
        </authorList>
    </citation>
    <scope>NUCLEOTIDE SEQUENCE</scope>
    <source>
        <strain evidence="1">PB745_02</strain>
        <tissue evidence="1">Gill</tissue>
    </source>
</reference>
<organism evidence="1 2">
    <name type="scientific">Petrolisthes manimaculis</name>
    <dbReference type="NCBI Taxonomy" id="1843537"/>
    <lineage>
        <taxon>Eukaryota</taxon>
        <taxon>Metazoa</taxon>
        <taxon>Ecdysozoa</taxon>
        <taxon>Arthropoda</taxon>
        <taxon>Crustacea</taxon>
        <taxon>Multicrustacea</taxon>
        <taxon>Malacostraca</taxon>
        <taxon>Eumalacostraca</taxon>
        <taxon>Eucarida</taxon>
        <taxon>Decapoda</taxon>
        <taxon>Pleocyemata</taxon>
        <taxon>Anomura</taxon>
        <taxon>Galatheoidea</taxon>
        <taxon>Porcellanidae</taxon>
        <taxon>Petrolisthes</taxon>
    </lineage>
</organism>
<dbReference type="AlphaFoldDB" id="A0AAE1NSL5"/>
<evidence type="ECO:0000313" key="1">
    <source>
        <dbReference type="EMBL" id="KAK4294472.1"/>
    </source>
</evidence>
<sequence>MPPQVRLHIMSQPVLSLQEYAELVDTLVEAQADHCRPTPTSAITSGTTWVHNSDCCATTTTSTYVNAIP</sequence>
<gene>
    <name evidence="1" type="ORF">Pmani_032905</name>
</gene>